<keyword evidence="1" id="KW-0614">Plasmid</keyword>
<gene>
    <name evidence="1" type="ORF">pHRC017_0274</name>
</gene>
<protein>
    <submittedName>
        <fullName evidence="1">Uncharacterized protein</fullName>
    </submittedName>
</protein>
<evidence type="ECO:0000313" key="1">
    <source>
        <dbReference type="EMBL" id="AFJ91405.1"/>
    </source>
</evidence>
<dbReference type="AlphaFoldDB" id="I2E1N7"/>
<name>I2E1N7_RHIML</name>
<proteinExistence type="predicted"/>
<organism evidence="1">
    <name type="scientific">Rhizobium meliloti</name>
    <name type="common">Ensifer meliloti</name>
    <name type="synonym">Sinorhizobium meliloti</name>
    <dbReference type="NCBI Taxonomy" id="382"/>
    <lineage>
        <taxon>Bacteria</taxon>
        <taxon>Pseudomonadati</taxon>
        <taxon>Pseudomonadota</taxon>
        <taxon>Alphaproteobacteria</taxon>
        <taxon>Hyphomicrobiales</taxon>
        <taxon>Rhizobiaceae</taxon>
        <taxon>Sinorhizobium/Ensifer group</taxon>
        <taxon>Sinorhizobium</taxon>
    </lineage>
</organism>
<geneLocation type="plasmid" evidence="1">
    <name>pHRC017</name>
</geneLocation>
<dbReference type="EMBL" id="JQ665880">
    <property type="protein sequence ID" value="AFJ91405.1"/>
    <property type="molecule type" value="Genomic_DNA"/>
</dbReference>
<reference evidence="1" key="1">
    <citation type="journal article" date="2012" name="Mol. Plant Microbe Interact.">
        <title>Rhizobial plasmids that cause impaired symbiotic nitrogen fixation and enhanced host invasion.</title>
        <authorList>
            <person name="Crook M.B."/>
            <person name="Lindsay D.P."/>
            <person name="Biggs M.B."/>
            <person name="Bentley J.S."/>
            <person name="Price J.C."/>
            <person name="Clement S.C."/>
            <person name="Clement M.J."/>
            <person name="Long S.R."/>
            <person name="Griffitts J.S."/>
        </authorList>
    </citation>
    <scope>NUCLEOTIDE SEQUENCE</scope>
    <source>
        <strain evidence="1">C017</strain>
        <plasmid evidence="1">pHRC017</plasmid>
    </source>
</reference>
<sequence>MTAEALSRALPISADQRDGAHMRRAFPAADAVGLSRSDNHFLPRYTAASGDWDRLRG</sequence>
<accession>I2E1N7</accession>